<sequence length="70" mass="8217">MPNNSIPNLDLGKQIEDMVKDFVQEKLEMILREEIQNFLKTEPQDAPNSKNGYYQRMLDTKFGRIEDLSV</sequence>
<organism evidence="1 2">
    <name type="scientific">Bacillus cereus</name>
    <dbReference type="NCBI Taxonomy" id="1396"/>
    <lineage>
        <taxon>Bacteria</taxon>
        <taxon>Bacillati</taxon>
        <taxon>Bacillota</taxon>
        <taxon>Bacilli</taxon>
        <taxon>Bacillales</taxon>
        <taxon>Bacillaceae</taxon>
        <taxon>Bacillus</taxon>
        <taxon>Bacillus cereus group</taxon>
    </lineage>
</organism>
<gene>
    <name evidence="1" type="ORF">COK38_22225</name>
</gene>
<evidence type="ECO:0000313" key="2">
    <source>
        <dbReference type="Proteomes" id="UP000226357"/>
    </source>
</evidence>
<feature type="non-terminal residue" evidence="1">
    <location>
        <position position="70"/>
    </location>
</feature>
<dbReference type="AlphaFoldDB" id="A0AA44Q6U3"/>
<name>A0AA44Q6U3_BACCE</name>
<dbReference type="Proteomes" id="UP000226357">
    <property type="component" value="Unassembled WGS sequence"/>
</dbReference>
<proteinExistence type="predicted"/>
<protein>
    <submittedName>
        <fullName evidence="1">IS256 family transposase</fullName>
    </submittedName>
</protein>
<comment type="caution">
    <text evidence="1">The sequence shown here is derived from an EMBL/GenBank/DDBJ whole genome shotgun (WGS) entry which is preliminary data.</text>
</comment>
<accession>A0AA44Q6U3</accession>
<reference evidence="1 2" key="1">
    <citation type="submission" date="2017-09" db="EMBL/GenBank/DDBJ databases">
        <title>Large-scale bioinformatics analysis of Bacillus genomes uncovers conserved roles of natural products in bacterial physiology.</title>
        <authorList>
            <consortium name="Agbiome Team Llc"/>
            <person name="Bleich R.M."/>
            <person name="Grubbs K.J."/>
            <person name="Santa Maria K.C."/>
            <person name="Allen S.E."/>
            <person name="Farag S."/>
            <person name="Shank E.A."/>
            <person name="Bowers A."/>
        </authorList>
    </citation>
    <scope>NUCLEOTIDE SEQUENCE [LARGE SCALE GENOMIC DNA]</scope>
    <source>
        <strain evidence="1 2">AFS067272</strain>
    </source>
</reference>
<dbReference type="EMBL" id="NVBO01000274">
    <property type="protein sequence ID" value="PFR92889.1"/>
    <property type="molecule type" value="Genomic_DNA"/>
</dbReference>
<evidence type="ECO:0000313" key="1">
    <source>
        <dbReference type="EMBL" id="PFR92889.1"/>
    </source>
</evidence>